<evidence type="ECO:0000313" key="2">
    <source>
        <dbReference type="Proteomes" id="UP000001699"/>
    </source>
</evidence>
<name>B0XMN2_ASPFC</name>
<dbReference type="VEuPathDB" id="FungiDB:AFUB_003340"/>
<protein>
    <submittedName>
        <fullName evidence="1">Uncharacterized protein</fullName>
    </submittedName>
</protein>
<dbReference type="AlphaFoldDB" id="B0XMN2"/>
<dbReference type="HOGENOM" id="CLU_2573465_0_0_1"/>
<sequence>MHDISSSLWNAPLIALCRTDGLDFLQQEIDTSHLWTGKSPISLHTRRVDELVAVDARSHPVYYCHYRRLSIIGFISENKTT</sequence>
<gene>
    <name evidence="1" type="ORF">AFUB_003340</name>
</gene>
<keyword evidence="2" id="KW-1185">Reference proteome</keyword>
<proteinExistence type="predicted"/>
<organism evidence="1 2">
    <name type="scientific">Aspergillus fumigatus (strain CBS 144.89 / FGSC A1163 / CEA10)</name>
    <name type="common">Neosartorya fumigata</name>
    <dbReference type="NCBI Taxonomy" id="451804"/>
    <lineage>
        <taxon>Eukaryota</taxon>
        <taxon>Fungi</taxon>
        <taxon>Dikarya</taxon>
        <taxon>Ascomycota</taxon>
        <taxon>Pezizomycotina</taxon>
        <taxon>Eurotiomycetes</taxon>
        <taxon>Eurotiomycetidae</taxon>
        <taxon>Eurotiales</taxon>
        <taxon>Aspergillaceae</taxon>
        <taxon>Aspergillus</taxon>
        <taxon>Aspergillus subgen. Fumigati</taxon>
    </lineage>
</organism>
<dbReference type="Proteomes" id="UP000001699">
    <property type="component" value="Unassembled WGS sequence"/>
</dbReference>
<dbReference type="EMBL" id="DS499594">
    <property type="protein sequence ID" value="EDP55637.1"/>
    <property type="molecule type" value="Genomic_DNA"/>
</dbReference>
<evidence type="ECO:0000313" key="1">
    <source>
        <dbReference type="EMBL" id="EDP55637.1"/>
    </source>
</evidence>
<accession>B0XMN2</accession>
<reference evidence="1 2" key="1">
    <citation type="journal article" date="2008" name="PLoS Genet.">
        <title>Genomic islands in the pathogenic filamentous fungus Aspergillus fumigatus.</title>
        <authorList>
            <person name="Fedorova N.D."/>
            <person name="Khaldi N."/>
            <person name="Joardar V.S."/>
            <person name="Maiti R."/>
            <person name="Amedeo P."/>
            <person name="Anderson M.J."/>
            <person name="Crabtree J."/>
            <person name="Silva J.C."/>
            <person name="Badger J.H."/>
            <person name="Albarraq A."/>
            <person name="Angiuoli S."/>
            <person name="Bussey H."/>
            <person name="Bowyer P."/>
            <person name="Cotty P.J."/>
            <person name="Dyer P.S."/>
            <person name="Egan A."/>
            <person name="Galens K."/>
            <person name="Fraser-Liggett C.M."/>
            <person name="Haas B.J."/>
            <person name="Inman J.M."/>
            <person name="Kent R."/>
            <person name="Lemieux S."/>
            <person name="Malavazi I."/>
            <person name="Orvis J."/>
            <person name="Roemer T."/>
            <person name="Ronning C.M."/>
            <person name="Sundaram J.P."/>
            <person name="Sutton G."/>
            <person name="Turner G."/>
            <person name="Venter J.C."/>
            <person name="White O.R."/>
            <person name="Whitty B.R."/>
            <person name="Youngman P."/>
            <person name="Wolfe K.H."/>
            <person name="Goldman G.H."/>
            <person name="Wortman J.R."/>
            <person name="Jiang B."/>
            <person name="Denning D.W."/>
            <person name="Nierman W.C."/>
        </authorList>
    </citation>
    <scope>NUCLEOTIDE SEQUENCE [LARGE SCALE GENOMIC DNA]</scope>
    <source>
        <strain evidence="2">CBS 144.89 / FGSC A1163 / CEA10</strain>
    </source>
</reference>